<gene>
    <name evidence="2" type="ORF">GCK32_007691</name>
</gene>
<keyword evidence="3" id="KW-1185">Reference proteome</keyword>
<dbReference type="PANTHER" id="PTHR14240">
    <property type="entry name" value="RETINITIS PIGMENTOSA GTPASE REGULATOR-INTERACTING PROTEIN"/>
    <property type="match status" value="1"/>
</dbReference>
<dbReference type="InterPro" id="IPR000008">
    <property type="entry name" value="C2_dom"/>
</dbReference>
<sequence>WTISFQRAEAAQKVLPIEIPFDKGPFEELTVMVHRCTGLENLGRGELEICVIYEFFSFSPYFTKYVKGSKTAEFNSKRDWSLPADALQSYLTETEITFFLFENRTGKGDEKDGVLAMLSLPLAPLYENKPIKGSFEMVKVRSIKYTLK</sequence>
<dbReference type="SUPFAM" id="SSF49562">
    <property type="entry name" value="C2 domain (Calcium/lipid-binding domain, CaLB)"/>
    <property type="match status" value="1"/>
</dbReference>
<feature type="non-terminal residue" evidence="2">
    <location>
        <position position="1"/>
    </location>
</feature>
<dbReference type="AlphaFoldDB" id="A0AAN8G1V2"/>
<dbReference type="InterPro" id="IPR035892">
    <property type="entry name" value="C2_domain_sf"/>
</dbReference>
<proteinExistence type="predicted"/>
<evidence type="ECO:0000313" key="3">
    <source>
        <dbReference type="Proteomes" id="UP001331761"/>
    </source>
</evidence>
<protein>
    <recommendedName>
        <fullName evidence="1">C2 domain-containing protein</fullName>
    </recommendedName>
</protein>
<dbReference type="Gene3D" id="2.60.40.150">
    <property type="entry name" value="C2 domain"/>
    <property type="match status" value="1"/>
</dbReference>
<evidence type="ECO:0000259" key="1">
    <source>
        <dbReference type="PROSITE" id="PS50004"/>
    </source>
</evidence>
<dbReference type="PROSITE" id="PS50004">
    <property type="entry name" value="C2"/>
    <property type="match status" value="1"/>
</dbReference>
<evidence type="ECO:0000313" key="2">
    <source>
        <dbReference type="EMBL" id="KAK5986709.1"/>
    </source>
</evidence>
<accession>A0AAN8G1V2</accession>
<name>A0AAN8G1V2_TRICO</name>
<dbReference type="GO" id="GO:0035869">
    <property type="term" value="C:ciliary transition zone"/>
    <property type="evidence" value="ECO:0007669"/>
    <property type="project" value="TreeGrafter"/>
</dbReference>
<dbReference type="Proteomes" id="UP001331761">
    <property type="component" value="Unassembled WGS sequence"/>
</dbReference>
<dbReference type="InterPro" id="IPR031139">
    <property type="entry name" value="RPGRIP1_fam"/>
</dbReference>
<reference evidence="2 3" key="1">
    <citation type="submission" date="2019-10" db="EMBL/GenBank/DDBJ databases">
        <title>Assembly and Annotation for the nematode Trichostrongylus colubriformis.</title>
        <authorList>
            <person name="Martin J."/>
        </authorList>
    </citation>
    <scope>NUCLEOTIDE SEQUENCE [LARGE SCALE GENOMIC DNA]</scope>
    <source>
        <strain evidence="2">G859</strain>
        <tissue evidence="2">Whole worm</tissue>
    </source>
</reference>
<organism evidence="2 3">
    <name type="scientific">Trichostrongylus colubriformis</name>
    <name type="common">Black scour worm</name>
    <dbReference type="NCBI Taxonomy" id="6319"/>
    <lineage>
        <taxon>Eukaryota</taxon>
        <taxon>Metazoa</taxon>
        <taxon>Ecdysozoa</taxon>
        <taxon>Nematoda</taxon>
        <taxon>Chromadorea</taxon>
        <taxon>Rhabditida</taxon>
        <taxon>Rhabditina</taxon>
        <taxon>Rhabditomorpha</taxon>
        <taxon>Strongyloidea</taxon>
        <taxon>Trichostrongylidae</taxon>
        <taxon>Trichostrongylus</taxon>
    </lineage>
</organism>
<dbReference type="EMBL" id="WIXE01000303">
    <property type="protein sequence ID" value="KAK5986709.1"/>
    <property type="molecule type" value="Genomic_DNA"/>
</dbReference>
<comment type="caution">
    <text evidence="2">The sequence shown here is derived from an EMBL/GenBank/DDBJ whole genome shotgun (WGS) entry which is preliminary data.</text>
</comment>
<dbReference type="GO" id="GO:1905515">
    <property type="term" value="P:non-motile cilium assembly"/>
    <property type="evidence" value="ECO:0007669"/>
    <property type="project" value="TreeGrafter"/>
</dbReference>
<feature type="domain" description="C2" evidence="1">
    <location>
        <begin position="9"/>
        <end position="135"/>
    </location>
</feature>
<dbReference type="PANTHER" id="PTHR14240:SF1">
    <property type="entry name" value="PROTEIN FANTOM-RELATED"/>
    <property type="match status" value="1"/>
</dbReference>